<protein>
    <submittedName>
        <fullName evidence="1">Uncharacterized protein</fullName>
    </submittedName>
</protein>
<sequence length="122" mass="13595">MGSADVLALSRRREGHLIDENSFVSLSKFYSPPLAVCLRRCALQRLFFESGYRCDVGSRARLINEQTVAISERVILIHRSYFQQRNEWFSLVPARDMALPTTAVIGAAALAGADSLARFDST</sequence>
<comment type="caution">
    <text evidence="1">The sequence shown here is derived from an EMBL/GenBank/DDBJ whole genome shotgun (WGS) entry which is preliminary data.</text>
</comment>
<dbReference type="Proteomes" id="UP000299102">
    <property type="component" value="Unassembled WGS sequence"/>
</dbReference>
<keyword evidence="2" id="KW-1185">Reference proteome</keyword>
<organism evidence="1 2">
    <name type="scientific">Eumeta variegata</name>
    <name type="common">Bagworm moth</name>
    <name type="synonym">Eumeta japonica</name>
    <dbReference type="NCBI Taxonomy" id="151549"/>
    <lineage>
        <taxon>Eukaryota</taxon>
        <taxon>Metazoa</taxon>
        <taxon>Ecdysozoa</taxon>
        <taxon>Arthropoda</taxon>
        <taxon>Hexapoda</taxon>
        <taxon>Insecta</taxon>
        <taxon>Pterygota</taxon>
        <taxon>Neoptera</taxon>
        <taxon>Endopterygota</taxon>
        <taxon>Lepidoptera</taxon>
        <taxon>Glossata</taxon>
        <taxon>Ditrysia</taxon>
        <taxon>Tineoidea</taxon>
        <taxon>Psychidae</taxon>
        <taxon>Oiketicinae</taxon>
        <taxon>Eumeta</taxon>
    </lineage>
</organism>
<dbReference type="AlphaFoldDB" id="A0A4C1TPY5"/>
<dbReference type="EMBL" id="BGZK01000076">
    <property type="protein sequence ID" value="GBP16051.1"/>
    <property type="molecule type" value="Genomic_DNA"/>
</dbReference>
<reference evidence="1 2" key="1">
    <citation type="journal article" date="2019" name="Commun. Biol.">
        <title>The bagworm genome reveals a unique fibroin gene that provides high tensile strength.</title>
        <authorList>
            <person name="Kono N."/>
            <person name="Nakamura H."/>
            <person name="Ohtoshi R."/>
            <person name="Tomita M."/>
            <person name="Numata K."/>
            <person name="Arakawa K."/>
        </authorList>
    </citation>
    <scope>NUCLEOTIDE SEQUENCE [LARGE SCALE GENOMIC DNA]</scope>
</reference>
<evidence type="ECO:0000313" key="2">
    <source>
        <dbReference type="Proteomes" id="UP000299102"/>
    </source>
</evidence>
<proteinExistence type="predicted"/>
<accession>A0A4C1TPY5</accession>
<gene>
    <name evidence="1" type="ORF">EVAR_94392_1</name>
</gene>
<name>A0A4C1TPY5_EUMVA</name>
<evidence type="ECO:0000313" key="1">
    <source>
        <dbReference type="EMBL" id="GBP16051.1"/>
    </source>
</evidence>